<reference evidence="8 9" key="1">
    <citation type="submission" date="2020-01" db="EMBL/GenBank/DDBJ databases">
        <title>Novel species isolated from a subtropical stream in China.</title>
        <authorList>
            <person name="Lu H."/>
        </authorList>
    </citation>
    <scope>NUCLEOTIDE SEQUENCE [LARGE SCALE GENOMIC DNA]</scope>
    <source>
        <strain evidence="8 9">FT82W</strain>
    </source>
</reference>
<dbReference type="GO" id="GO:0006935">
    <property type="term" value="P:chemotaxis"/>
    <property type="evidence" value="ECO:0007669"/>
    <property type="project" value="InterPro"/>
</dbReference>
<evidence type="ECO:0000256" key="1">
    <source>
        <dbReference type="ARBA" id="ARBA00004370"/>
    </source>
</evidence>
<proteinExistence type="inferred from homology"/>
<dbReference type="PANTHER" id="PTHR43531">
    <property type="entry name" value="PROTEIN ICFG"/>
    <property type="match status" value="1"/>
</dbReference>
<feature type="domain" description="T-SNARE coiled-coil homology" evidence="7">
    <location>
        <begin position="261"/>
        <end position="323"/>
    </location>
</feature>
<dbReference type="PRINTS" id="PR00260">
    <property type="entry name" value="CHEMTRNSDUCR"/>
</dbReference>
<comment type="subcellular location">
    <subcellularLocation>
        <location evidence="1">Membrane</location>
    </subcellularLocation>
</comment>
<dbReference type="PROSITE" id="PS50192">
    <property type="entry name" value="T_SNARE"/>
    <property type="match status" value="1"/>
</dbReference>
<dbReference type="Pfam" id="PF12729">
    <property type="entry name" value="4HB_MCP_1"/>
    <property type="match status" value="1"/>
</dbReference>
<dbReference type="GO" id="GO:0004888">
    <property type="term" value="F:transmembrane signaling receptor activity"/>
    <property type="evidence" value="ECO:0007669"/>
    <property type="project" value="InterPro"/>
</dbReference>
<dbReference type="SUPFAM" id="SSF58104">
    <property type="entry name" value="Methyl-accepting chemotaxis protein (MCP) signaling domain"/>
    <property type="match status" value="1"/>
</dbReference>
<keyword evidence="5" id="KW-0812">Transmembrane</keyword>
<evidence type="ECO:0000256" key="3">
    <source>
        <dbReference type="ARBA" id="ARBA00029447"/>
    </source>
</evidence>
<keyword evidence="5" id="KW-0472">Membrane</keyword>
<evidence type="ECO:0000256" key="4">
    <source>
        <dbReference type="PROSITE-ProRule" id="PRU00284"/>
    </source>
</evidence>
<gene>
    <name evidence="8" type="ORF">GTP91_16990</name>
</gene>
<evidence type="ECO:0000259" key="7">
    <source>
        <dbReference type="PROSITE" id="PS50192"/>
    </source>
</evidence>
<dbReference type="CDD" id="cd11386">
    <property type="entry name" value="MCP_signal"/>
    <property type="match status" value="1"/>
</dbReference>
<dbReference type="EMBL" id="WWCW01000057">
    <property type="protein sequence ID" value="MYM88864.1"/>
    <property type="molecule type" value="Genomic_DNA"/>
</dbReference>
<dbReference type="GO" id="GO:0005886">
    <property type="term" value="C:plasma membrane"/>
    <property type="evidence" value="ECO:0007669"/>
    <property type="project" value="TreeGrafter"/>
</dbReference>
<dbReference type="Gene3D" id="1.10.287.950">
    <property type="entry name" value="Methyl-accepting chemotaxis protein"/>
    <property type="match status" value="1"/>
</dbReference>
<dbReference type="InterPro" id="IPR024478">
    <property type="entry name" value="HlyB_4HB_MCP"/>
</dbReference>
<feature type="transmembrane region" description="Helical" evidence="5">
    <location>
        <begin position="12"/>
        <end position="33"/>
    </location>
</feature>
<dbReference type="GO" id="GO:0007165">
    <property type="term" value="P:signal transduction"/>
    <property type="evidence" value="ECO:0007669"/>
    <property type="project" value="UniProtKB-KW"/>
</dbReference>
<dbReference type="RefSeq" id="WP_161097867.1">
    <property type="nucleotide sequence ID" value="NZ_WWCW01000057.1"/>
</dbReference>
<sequence>MESFKKLKIGTQLALSFGTLTALMLILATFAVVRMSSITGAFQKQQQVTAQKLEPLYVAREALAQTGLAARNAYIFADGAQAAKELALVDEQKAIYLAALEKMTPAYAGDAKFDKVRSGLLKMADELKRPRQLREAGNTEAFGRFLTEECSPLRRQIVADIAVLMSEAQAETAAASASVNAHASDARLWIVLQAVLSFAVSVLIAWVNTRLLLKQLGGEPAYATEIANKIAEGDLAIAVEVESDDKTSLLFAIKAMRDSLSSIVGQVRQGTDMISTASSEIASGNRDLSSRTEHQAESLDKVSRAMEELTSTVKQNADNAQQANVLAVSASEVSEQGGNVMEQVTVTMASINDSSKKIVDIISVIDGIAFQTNILALNAAVEAARAGEQGRGFAVVATEVRNLAQRSAAAAKEIKALIDDSVEKVGTGSELVHKAGETMHEVVASVKRVTEIMGEISGASVEQTAGIEQVNAAIGEMDSMTQQNTALVEQATAAAQELQDQATSLAHVVDVFKLDAGQRSGSVLGLRGHARRQQPAAAARRTEAARRIANG</sequence>
<dbReference type="AlphaFoldDB" id="A0A845G3G3"/>
<protein>
    <submittedName>
        <fullName evidence="8">Chemotaxis protein</fullName>
    </submittedName>
</protein>
<dbReference type="InterPro" id="IPR004089">
    <property type="entry name" value="MCPsignal_dom"/>
</dbReference>
<dbReference type="Proteomes" id="UP000470302">
    <property type="component" value="Unassembled WGS sequence"/>
</dbReference>
<keyword evidence="5" id="KW-1133">Transmembrane helix</keyword>
<evidence type="ECO:0000259" key="6">
    <source>
        <dbReference type="PROSITE" id="PS50111"/>
    </source>
</evidence>
<evidence type="ECO:0000313" key="9">
    <source>
        <dbReference type="Proteomes" id="UP000470302"/>
    </source>
</evidence>
<dbReference type="FunFam" id="1.10.287.950:FF:000001">
    <property type="entry name" value="Methyl-accepting chemotaxis sensory transducer"/>
    <property type="match status" value="1"/>
</dbReference>
<evidence type="ECO:0000313" key="8">
    <source>
        <dbReference type="EMBL" id="MYM88864.1"/>
    </source>
</evidence>
<keyword evidence="2" id="KW-0488">Methylation</keyword>
<evidence type="ECO:0000256" key="2">
    <source>
        <dbReference type="ARBA" id="ARBA00022481"/>
    </source>
</evidence>
<dbReference type="InterPro" id="IPR000727">
    <property type="entry name" value="T_SNARE_dom"/>
</dbReference>
<dbReference type="SMART" id="SM00283">
    <property type="entry name" value="MA"/>
    <property type="match status" value="1"/>
</dbReference>
<comment type="similarity">
    <text evidence="3">Belongs to the methyl-accepting chemotaxis (MCP) protein family.</text>
</comment>
<comment type="caution">
    <text evidence="8">The sequence shown here is derived from an EMBL/GenBank/DDBJ whole genome shotgun (WGS) entry which is preliminary data.</text>
</comment>
<dbReference type="Pfam" id="PF00015">
    <property type="entry name" value="MCPsignal"/>
    <property type="match status" value="1"/>
</dbReference>
<dbReference type="InterPro" id="IPR004090">
    <property type="entry name" value="Chemotax_Me-accpt_rcpt"/>
</dbReference>
<organism evidence="8 9">
    <name type="scientific">Duganella vulcania</name>
    <dbReference type="NCBI Taxonomy" id="2692166"/>
    <lineage>
        <taxon>Bacteria</taxon>
        <taxon>Pseudomonadati</taxon>
        <taxon>Pseudomonadota</taxon>
        <taxon>Betaproteobacteria</taxon>
        <taxon>Burkholderiales</taxon>
        <taxon>Oxalobacteraceae</taxon>
        <taxon>Telluria group</taxon>
        <taxon>Duganella</taxon>
    </lineage>
</organism>
<dbReference type="PANTHER" id="PTHR43531:SF14">
    <property type="entry name" value="METHYL-ACCEPTING CHEMOTAXIS PROTEIN I-RELATED"/>
    <property type="match status" value="1"/>
</dbReference>
<feature type="domain" description="Methyl-accepting transducer" evidence="6">
    <location>
        <begin position="270"/>
        <end position="499"/>
    </location>
</feature>
<dbReference type="PROSITE" id="PS50111">
    <property type="entry name" value="CHEMOTAXIS_TRANSDUC_2"/>
    <property type="match status" value="1"/>
</dbReference>
<keyword evidence="4" id="KW-0807">Transducer</keyword>
<name>A0A845G3G3_9BURK</name>
<dbReference type="InterPro" id="IPR051310">
    <property type="entry name" value="MCP_chemotaxis"/>
</dbReference>
<evidence type="ECO:0000256" key="5">
    <source>
        <dbReference type="SAM" id="Phobius"/>
    </source>
</evidence>
<accession>A0A845G3G3</accession>